<gene>
    <name evidence="2" type="ORF">VP01_373g2</name>
</gene>
<feature type="compositionally biased region" description="Basic and acidic residues" evidence="1">
    <location>
        <begin position="8"/>
        <end position="22"/>
    </location>
</feature>
<protein>
    <submittedName>
        <fullName evidence="2">Uncharacterized protein</fullName>
    </submittedName>
</protein>
<dbReference type="AlphaFoldDB" id="A0A0L6UTX1"/>
<comment type="caution">
    <text evidence="2">The sequence shown here is derived from an EMBL/GenBank/DDBJ whole genome shotgun (WGS) entry which is preliminary data.</text>
</comment>
<dbReference type="Proteomes" id="UP000037035">
    <property type="component" value="Unassembled WGS sequence"/>
</dbReference>
<keyword evidence="3" id="KW-1185">Reference proteome</keyword>
<name>A0A0L6UTX1_9BASI</name>
<feature type="compositionally biased region" description="Polar residues" evidence="1">
    <location>
        <begin position="102"/>
        <end position="115"/>
    </location>
</feature>
<sequence length="622" mass="71131">MTSHQLTRPHDDPIFSGKDKQLLSEPENFDDMTSWPFTLKHDTQPHLSLPEPLFIPQAQSPLEQHSEIQHHAHGSNDYPQDGAHSQIQSHPPLDNHKDRQESPSSGLVTGGSSPENPIGELSEQSDNNSAPVQASLLWDPMLAELTIPSTSIDEEMMGEFMHEFKLRTGSLLLVKNLKLMDQVFTHLVDHLPLKIYQFSKEPLLYQIKVAISPAFFTHSDSCPMNHKAKILKQITRLISWLLYLNAVVLRNLDTTETLSTNSKLVDWIFNKIFEPQNSLPVIGRFNNQDIQAFKKGKEFGPVQIMLINLLSSPLLSKREPQTAMMIISNYYENEFPEVFSALKNGQIPDLRSLAIESEKYDIRVGSGFDEGSWIQELGNFPVRSLKLLPETLKPKLSHQNPFKGFVDESLVTRKLELLDDIMQILILKNPPVSQFSSFRFNDSKMPVAITSIKNGNNPGRRNGWVWLCCSQNQTPITSSNLLNKLKKFMSHLNVCNSALLRHMKNTKFEIDFELQPLLINWIYEVVFDMNKNKLPLIGYFLLEDGRSIDSFSPADFNIIQSLLIRLITSQNSHRRHFQAALSVFGYWLKNMVGQIYSQLFKNDEEYWDTLIKIISPFSFGDN</sequence>
<accession>A0A0L6UTX1</accession>
<proteinExistence type="predicted"/>
<dbReference type="VEuPathDB" id="FungiDB:VP01_373g2"/>
<reference evidence="2 3" key="1">
    <citation type="submission" date="2015-08" db="EMBL/GenBank/DDBJ databases">
        <title>Next Generation Sequencing and Analysis of the Genome of Puccinia sorghi L Schw, the Causal Agent of Maize Common Rust.</title>
        <authorList>
            <person name="Rochi L."/>
            <person name="Burguener G."/>
            <person name="Darino M."/>
            <person name="Turjanski A."/>
            <person name="Kreff E."/>
            <person name="Dieguez M.J."/>
            <person name="Sacco F."/>
        </authorList>
    </citation>
    <scope>NUCLEOTIDE SEQUENCE [LARGE SCALE GENOMIC DNA]</scope>
    <source>
        <strain evidence="2 3">RO10H11247</strain>
    </source>
</reference>
<organism evidence="2 3">
    <name type="scientific">Puccinia sorghi</name>
    <dbReference type="NCBI Taxonomy" id="27349"/>
    <lineage>
        <taxon>Eukaryota</taxon>
        <taxon>Fungi</taxon>
        <taxon>Dikarya</taxon>
        <taxon>Basidiomycota</taxon>
        <taxon>Pucciniomycotina</taxon>
        <taxon>Pucciniomycetes</taxon>
        <taxon>Pucciniales</taxon>
        <taxon>Pucciniaceae</taxon>
        <taxon>Puccinia</taxon>
    </lineage>
</organism>
<evidence type="ECO:0000313" key="3">
    <source>
        <dbReference type="Proteomes" id="UP000037035"/>
    </source>
</evidence>
<feature type="region of interest" description="Disordered" evidence="1">
    <location>
        <begin position="1"/>
        <end position="130"/>
    </location>
</feature>
<evidence type="ECO:0000313" key="2">
    <source>
        <dbReference type="EMBL" id="KNZ51986.1"/>
    </source>
</evidence>
<evidence type="ECO:0000256" key="1">
    <source>
        <dbReference type="SAM" id="MobiDB-lite"/>
    </source>
</evidence>
<dbReference type="EMBL" id="LAVV01008768">
    <property type="protein sequence ID" value="KNZ51986.1"/>
    <property type="molecule type" value="Genomic_DNA"/>
</dbReference>